<dbReference type="AlphaFoldDB" id="A0A2T5GPW9"/>
<dbReference type="GO" id="GO:0000287">
    <property type="term" value="F:magnesium ion binding"/>
    <property type="evidence" value="ECO:0007669"/>
    <property type="project" value="UniProtKB-UniRule"/>
</dbReference>
<dbReference type="Pfam" id="PF02581">
    <property type="entry name" value="TMP-TENI"/>
    <property type="match status" value="1"/>
</dbReference>
<comment type="similarity">
    <text evidence="9 10">Belongs to the thiamine-phosphate synthase family.</text>
</comment>
<name>A0A2T5GPW9_9SPHN</name>
<dbReference type="GO" id="GO:0009229">
    <property type="term" value="P:thiamine diphosphate biosynthetic process"/>
    <property type="evidence" value="ECO:0007669"/>
    <property type="project" value="UniProtKB-UniRule"/>
</dbReference>
<feature type="binding site" evidence="9">
    <location>
        <position position="160"/>
    </location>
    <ligand>
        <name>4-amino-2-methyl-5-(diphosphooxymethyl)pyrimidine</name>
        <dbReference type="ChEBI" id="CHEBI:57841"/>
    </ligand>
</feature>
<dbReference type="EC" id="2.5.1.3" evidence="9"/>
<dbReference type="GO" id="GO:0005737">
    <property type="term" value="C:cytoplasm"/>
    <property type="evidence" value="ECO:0007669"/>
    <property type="project" value="TreeGrafter"/>
</dbReference>
<evidence type="ECO:0000256" key="9">
    <source>
        <dbReference type="HAMAP-Rule" id="MF_00097"/>
    </source>
</evidence>
<evidence type="ECO:0000256" key="7">
    <source>
        <dbReference type="ARBA" id="ARBA00047851"/>
    </source>
</evidence>
<evidence type="ECO:0000256" key="8">
    <source>
        <dbReference type="ARBA" id="ARBA00047883"/>
    </source>
</evidence>
<feature type="domain" description="Thiamine phosphate synthase/TenI" evidence="12">
    <location>
        <begin position="30"/>
        <end position="210"/>
    </location>
</feature>
<evidence type="ECO:0000256" key="4">
    <source>
        <dbReference type="ARBA" id="ARBA00022842"/>
    </source>
</evidence>
<feature type="binding site" evidence="9">
    <location>
        <begin position="59"/>
        <end position="63"/>
    </location>
    <ligand>
        <name>4-amino-2-methyl-5-(diphosphooxymethyl)pyrimidine</name>
        <dbReference type="ChEBI" id="CHEBI:57841"/>
    </ligand>
</feature>
<dbReference type="Proteomes" id="UP000244189">
    <property type="component" value="Unassembled WGS sequence"/>
</dbReference>
<keyword evidence="4 9" id="KW-0460">Magnesium</keyword>
<comment type="caution">
    <text evidence="13">The sequence shown here is derived from an EMBL/GenBank/DDBJ whole genome shotgun (WGS) entry which is preliminary data.</text>
</comment>
<keyword evidence="3 9" id="KW-0479">Metal-binding</keyword>
<accession>A0A2T5GPW9</accession>
<dbReference type="InterPro" id="IPR013785">
    <property type="entry name" value="Aldolase_TIM"/>
</dbReference>
<evidence type="ECO:0000256" key="6">
    <source>
        <dbReference type="ARBA" id="ARBA00047334"/>
    </source>
</evidence>
<evidence type="ECO:0000313" key="14">
    <source>
        <dbReference type="Proteomes" id="UP000244189"/>
    </source>
</evidence>
<dbReference type="PANTHER" id="PTHR20857:SF15">
    <property type="entry name" value="THIAMINE-PHOSPHATE SYNTHASE"/>
    <property type="match status" value="1"/>
</dbReference>
<dbReference type="InterPro" id="IPR036206">
    <property type="entry name" value="ThiamineP_synth_sf"/>
</dbReference>
<evidence type="ECO:0000256" key="11">
    <source>
        <dbReference type="RuleBase" id="RU004253"/>
    </source>
</evidence>
<feature type="binding site" evidence="9">
    <location>
        <position position="187"/>
    </location>
    <ligand>
        <name>2-[(2R,5Z)-2-carboxy-4-methylthiazol-5(2H)-ylidene]ethyl phosphate</name>
        <dbReference type="ChEBI" id="CHEBI:62899"/>
    </ligand>
</feature>
<sequence length="233" mass="24790">MTEFEDPLGPLDPNFAENFRRDMRRPACQLYLVSPLDVGGDFPERLARALDAGPVAAFQFRVKDIDQHAAAALGEPLRAICAERDVAFIVNDDIGLAKRLDADGVHLGQTDGDPREARAQLGPNAQIGVSCHGSRHLAMEAGEAGADYVAFGAFYPTTTKTVEHHAEPVILSWWSTLFEMPCVAIGGITPENAAPLVAAGADFIAASSAVWAGDEVAAIKAFAELLAPAPRSR</sequence>
<evidence type="ECO:0000259" key="12">
    <source>
        <dbReference type="Pfam" id="PF02581"/>
    </source>
</evidence>
<dbReference type="EMBL" id="QAOG01000002">
    <property type="protein sequence ID" value="PTQ61389.1"/>
    <property type="molecule type" value="Genomic_DNA"/>
</dbReference>
<comment type="catalytic activity">
    <reaction evidence="7 9 10">
        <text>2-(2-carboxy-4-methylthiazol-5-yl)ethyl phosphate + 4-amino-2-methyl-5-(diphosphooxymethyl)pyrimidine + 2 H(+) = thiamine phosphate + CO2 + diphosphate</text>
        <dbReference type="Rhea" id="RHEA:47848"/>
        <dbReference type="ChEBI" id="CHEBI:15378"/>
        <dbReference type="ChEBI" id="CHEBI:16526"/>
        <dbReference type="ChEBI" id="CHEBI:33019"/>
        <dbReference type="ChEBI" id="CHEBI:37575"/>
        <dbReference type="ChEBI" id="CHEBI:57841"/>
        <dbReference type="ChEBI" id="CHEBI:62890"/>
        <dbReference type="EC" id="2.5.1.3"/>
    </reaction>
</comment>
<comment type="pathway">
    <text evidence="1 9 11">Cofactor biosynthesis; thiamine diphosphate biosynthesis; thiamine phosphate from 4-amino-2-methyl-5-diphosphomethylpyrimidine and 4-methyl-5-(2-phosphoethyl)-thiazole: step 1/1.</text>
</comment>
<dbReference type="InterPro" id="IPR034291">
    <property type="entry name" value="TMP_synthase"/>
</dbReference>
<evidence type="ECO:0000256" key="3">
    <source>
        <dbReference type="ARBA" id="ARBA00022723"/>
    </source>
</evidence>
<comment type="catalytic activity">
    <reaction evidence="8 9 10">
        <text>2-[(2R,5Z)-2-carboxy-4-methylthiazol-5(2H)-ylidene]ethyl phosphate + 4-amino-2-methyl-5-(diphosphooxymethyl)pyrimidine + 2 H(+) = thiamine phosphate + CO2 + diphosphate</text>
        <dbReference type="Rhea" id="RHEA:47844"/>
        <dbReference type="ChEBI" id="CHEBI:15378"/>
        <dbReference type="ChEBI" id="CHEBI:16526"/>
        <dbReference type="ChEBI" id="CHEBI:33019"/>
        <dbReference type="ChEBI" id="CHEBI:37575"/>
        <dbReference type="ChEBI" id="CHEBI:57841"/>
        <dbReference type="ChEBI" id="CHEBI:62899"/>
        <dbReference type="EC" id="2.5.1.3"/>
    </reaction>
</comment>
<feature type="binding site" evidence="9">
    <location>
        <position position="111"/>
    </location>
    <ligand>
        <name>Mg(2+)</name>
        <dbReference type="ChEBI" id="CHEBI:18420"/>
    </ligand>
</feature>
<reference evidence="13 14" key="1">
    <citation type="submission" date="2018-04" db="EMBL/GenBank/DDBJ databases">
        <title>Genomic Encyclopedia of Type Strains, Phase III (KMG-III): the genomes of soil and plant-associated and newly described type strains.</title>
        <authorList>
            <person name="Whitman W."/>
        </authorList>
    </citation>
    <scope>NUCLEOTIDE SEQUENCE [LARGE SCALE GENOMIC DNA]</scope>
    <source>
        <strain evidence="13 14">MA101b</strain>
    </source>
</reference>
<dbReference type="HAMAP" id="MF_00097">
    <property type="entry name" value="TMP_synthase"/>
    <property type="match status" value="1"/>
</dbReference>
<gene>
    <name evidence="9" type="primary">thiE</name>
    <name evidence="13" type="ORF">C8J26_1723</name>
</gene>
<dbReference type="InterPro" id="IPR022998">
    <property type="entry name" value="ThiamineP_synth_TenI"/>
</dbReference>
<feature type="binding site" evidence="9">
    <location>
        <position position="130"/>
    </location>
    <ligand>
        <name>4-amino-2-methyl-5-(diphosphooxymethyl)pyrimidine</name>
        <dbReference type="ChEBI" id="CHEBI:57841"/>
    </ligand>
</feature>
<feature type="binding site" evidence="9">
    <location>
        <position position="92"/>
    </location>
    <ligand>
        <name>Mg(2+)</name>
        <dbReference type="ChEBI" id="CHEBI:18420"/>
    </ligand>
</feature>
<evidence type="ECO:0000256" key="5">
    <source>
        <dbReference type="ARBA" id="ARBA00022977"/>
    </source>
</evidence>
<keyword evidence="5 9" id="KW-0784">Thiamine biosynthesis</keyword>
<evidence type="ECO:0000256" key="10">
    <source>
        <dbReference type="RuleBase" id="RU003826"/>
    </source>
</evidence>
<comment type="function">
    <text evidence="9">Condenses 4-methyl-5-(beta-hydroxyethyl)thiazole monophosphate (THZ-P) and 2-methyl-4-amino-5-hydroxymethyl pyrimidine pyrophosphate (HMP-PP) to form thiamine monophosphate (TMP).</text>
</comment>
<organism evidence="13 14">
    <name type="scientific">Sphingomonas aurantiaca</name>
    <dbReference type="NCBI Taxonomy" id="185949"/>
    <lineage>
        <taxon>Bacteria</taxon>
        <taxon>Pseudomonadati</taxon>
        <taxon>Pseudomonadota</taxon>
        <taxon>Alphaproteobacteria</taxon>
        <taxon>Sphingomonadales</taxon>
        <taxon>Sphingomonadaceae</taxon>
        <taxon>Sphingomonas</taxon>
    </lineage>
</organism>
<dbReference type="PANTHER" id="PTHR20857">
    <property type="entry name" value="THIAMINE-PHOSPHATE PYROPHOSPHORYLASE"/>
    <property type="match status" value="1"/>
</dbReference>
<evidence type="ECO:0000313" key="13">
    <source>
        <dbReference type="EMBL" id="PTQ61389.1"/>
    </source>
</evidence>
<comment type="cofactor">
    <cofactor evidence="9">
        <name>Mg(2+)</name>
        <dbReference type="ChEBI" id="CHEBI:18420"/>
    </cofactor>
    <text evidence="9">Binds 1 Mg(2+) ion per subunit.</text>
</comment>
<dbReference type="UniPathway" id="UPA00060">
    <property type="reaction ID" value="UER00141"/>
</dbReference>
<feature type="binding site" evidence="9">
    <location>
        <position position="91"/>
    </location>
    <ligand>
        <name>4-amino-2-methyl-5-(diphosphooxymethyl)pyrimidine</name>
        <dbReference type="ChEBI" id="CHEBI:57841"/>
    </ligand>
</feature>
<keyword evidence="14" id="KW-1185">Reference proteome</keyword>
<dbReference type="GO" id="GO:0009228">
    <property type="term" value="P:thiamine biosynthetic process"/>
    <property type="evidence" value="ECO:0007669"/>
    <property type="project" value="UniProtKB-KW"/>
</dbReference>
<dbReference type="NCBIfam" id="TIGR00693">
    <property type="entry name" value="thiE"/>
    <property type="match status" value="1"/>
</dbReference>
<dbReference type="SUPFAM" id="SSF51391">
    <property type="entry name" value="Thiamin phosphate synthase"/>
    <property type="match status" value="1"/>
</dbReference>
<evidence type="ECO:0000256" key="2">
    <source>
        <dbReference type="ARBA" id="ARBA00022679"/>
    </source>
</evidence>
<dbReference type="CDD" id="cd00564">
    <property type="entry name" value="TMP_TenI"/>
    <property type="match status" value="1"/>
</dbReference>
<keyword evidence="2 9" id="KW-0808">Transferase</keyword>
<dbReference type="RefSeq" id="WP_107957487.1">
    <property type="nucleotide sequence ID" value="NZ_JASPFP010000001.1"/>
</dbReference>
<comment type="caution">
    <text evidence="9">Lacks conserved residue(s) required for the propagation of feature annotation.</text>
</comment>
<dbReference type="Gene3D" id="3.20.20.70">
    <property type="entry name" value="Aldolase class I"/>
    <property type="match status" value="1"/>
</dbReference>
<comment type="catalytic activity">
    <reaction evidence="6 9 10">
        <text>4-methyl-5-(2-phosphooxyethyl)-thiazole + 4-amino-2-methyl-5-(diphosphooxymethyl)pyrimidine + H(+) = thiamine phosphate + diphosphate</text>
        <dbReference type="Rhea" id="RHEA:22328"/>
        <dbReference type="ChEBI" id="CHEBI:15378"/>
        <dbReference type="ChEBI" id="CHEBI:33019"/>
        <dbReference type="ChEBI" id="CHEBI:37575"/>
        <dbReference type="ChEBI" id="CHEBI:57841"/>
        <dbReference type="ChEBI" id="CHEBI:58296"/>
        <dbReference type="EC" id="2.5.1.3"/>
    </reaction>
</comment>
<dbReference type="GO" id="GO:0004789">
    <property type="term" value="F:thiamine-phosphate diphosphorylase activity"/>
    <property type="evidence" value="ECO:0007669"/>
    <property type="project" value="UniProtKB-UniRule"/>
</dbReference>
<protein>
    <recommendedName>
        <fullName evidence="9">Thiamine-phosphate synthase</fullName>
        <shortName evidence="9">TP synthase</shortName>
        <shortName evidence="9">TPS</shortName>
        <ecNumber evidence="9">2.5.1.3</ecNumber>
    </recommendedName>
    <alternativeName>
        <fullName evidence="9">Thiamine-phosphate pyrophosphorylase</fullName>
        <shortName evidence="9">TMP pyrophosphorylase</shortName>
        <shortName evidence="9">TMP-PPase</shortName>
    </alternativeName>
</protein>
<feature type="binding site" evidence="9">
    <location>
        <begin position="157"/>
        <end position="159"/>
    </location>
    <ligand>
        <name>2-[(2R,5Z)-2-carboxy-4-methylthiazol-5(2H)-ylidene]ethyl phosphate</name>
        <dbReference type="ChEBI" id="CHEBI:62899"/>
    </ligand>
</feature>
<proteinExistence type="inferred from homology"/>
<evidence type="ECO:0000256" key="1">
    <source>
        <dbReference type="ARBA" id="ARBA00005165"/>
    </source>
</evidence>